<feature type="non-terminal residue" evidence="1">
    <location>
        <position position="200"/>
    </location>
</feature>
<dbReference type="EMBL" id="MU003717">
    <property type="protein sequence ID" value="KAF2803546.1"/>
    <property type="molecule type" value="Genomic_DNA"/>
</dbReference>
<protein>
    <recommendedName>
        <fullName evidence="4">HET-domain-containing protein</fullName>
    </recommendedName>
</protein>
<dbReference type="AlphaFoldDB" id="A0A6A6Y3Y4"/>
<reference evidence="1 3" key="1">
    <citation type="journal article" date="2020" name="Stud. Mycol.">
        <title>101 Dothideomycetes genomes: a test case for predicting lifestyles and emergence of pathogens.</title>
        <authorList>
            <person name="Haridas S."/>
            <person name="Albert R."/>
            <person name="Binder M."/>
            <person name="Bloem J."/>
            <person name="Labutti K."/>
            <person name="Salamov A."/>
            <person name="Andreopoulos B."/>
            <person name="Baker S."/>
            <person name="Barry K."/>
            <person name="Bills G."/>
            <person name="Bluhm B."/>
            <person name="Cannon C."/>
            <person name="Castanera R."/>
            <person name="Culley D."/>
            <person name="Daum C."/>
            <person name="Ezra D."/>
            <person name="Gonzalez J."/>
            <person name="Henrissat B."/>
            <person name="Kuo A."/>
            <person name="Liang C."/>
            <person name="Lipzen A."/>
            <person name="Lutzoni F."/>
            <person name="Magnuson J."/>
            <person name="Mondo S."/>
            <person name="Nolan M."/>
            <person name="Ohm R."/>
            <person name="Pangilinan J."/>
            <person name="Park H.-J."/>
            <person name="Ramirez L."/>
            <person name="Alfaro M."/>
            <person name="Sun H."/>
            <person name="Tritt A."/>
            <person name="Yoshinaga Y."/>
            <person name="Zwiers L.-H."/>
            <person name="Turgeon B."/>
            <person name="Goodwin S."/>
            <person name="Spatafora J."/>
            <person name="Crous P."/>
            <person name="Grigoriev I."/>
        </authorList>
    </citation>
    <scope>NUCLEOTIDE SEQUENCE</scope>
    <source>
        <strain evidence="1 3">CBS 304.34</strain>
    </source>
</reference>
<reference evidence="3" key="3">
    <citation type="submission" date="2025-04" db="UniProtKB">
        <authorList>
            <consortium name="RefSeq"/>
        </authorList>
    </citation>
    <scope>IDENTIFICATION</scope>
    <source>
        <strain evidence="3">CBS 304.34</strain>
    </source>
</reference>
<dbReference type="RefSeq" id="XP_033570510.1">
    <property type="nucleotide sequence ID" value="XM_033726885.1"/>
</dbReference>
<dbReference type="PANTHER" id="PTHR33112">
    <property type="entry name" value="DOMAIN PROTEIN, PUTATIVE-RELATED"/>
    <property type="match status" value="1"/>
</dbReference>
<name>A0A6A6Y3Y4_9PEZI</name>
<proteinExistence type="predicted"/>
<dbReference type="GeneID" id="54467778"/>
<dbReference type="OrthoDB" id="3486565at2759"/>
<evidence type="ECO:0000313" key="3">
    <source>
        <dbReference type="RefSeq" id="XP_033570510.1"/>
    </source>
</evidence>
<organism evidence="1">
    <name type="scientific">Mytilinidion resinicola</name>
    <dbReference type="NCBI Taxonomy" id="574789"/>
    <lineage>
        <taxon>Eukaryota</taxon>
        <taxon>Fungi</taxon>
        <taxon>Dikarya</taxon>
        <taxon>Ascomycota</taxon>
        <taxon>Pezizomycotina</taxon>
        <taxon>Dothideomycetes</taxon>
        <taxon>Pleosporomycetidae</taxon>
        <taxon>Mytilinidiales</taxon>
        <taxon>Mytilinidiaceae</taxon>
        <taxon>Mytilinidion</taxon>
    </lineage>
</organism>
<gene>
    <name evidence="1 3" type="ORF">BDZ99DRAFT_546760</name>
</gene>
<accession>A0A6A6Y3Y4</accession>
<evidence type="ECO:0000313" key="1">
    <source>
        <dbReference type="EMBL" id="KAF2803546.1"/>
    </source>
</evidence>
<dbReference type="Proteomes" id="UP000504636">
    <property type="component" value="Unplaced"/>
</dbReference>
<evidence type="ECO:0008006" key="4">
    <source>
        <dbReference type="Google" id="ProtNLM"/>
    </source>
</evidence>
<evidence type="ECO:0000313" key="2">
    <source>
        <dbReference type="Proteomes" id="UP000504636"/>
    </source>
</evidence>
<keyword evidence="2" id="KW-1185">Reference proteome</keyword>
<sequence length="200" mass="22868">MATIYQNSYIALAATKSRNGSEGCFSSATPMDQDHPLTPPLAEMSRGWVYQEKLLAPRVLHFCTKELVWECQEGDDCECNNYRSAPMKELEKVKSGEVLEAWALPKRQHQARTPVTLLWHQMVQRYSCLALTEQSDRLPAIAGLAREIGRCKMGKYLASLWEDSLYDDLLWEVDDRCAEKLKTYRAPSWSWASVNGSVRF</sequence>
<reference evidence="3" key="2">
    <citation type="submission" date="2020-04" db="EMBL/GenBank/DDBJ databases">
        <authorList>
            <consortium name="NCBI Genome Project"/>
        </authorList>
    </citation>
    <scope>NUCLEOTIDE SEQUENCE</scope>
    <source>
        <strain evidence="3">CBS 304.34</strain>
    </source>
</reference>
<dbReference type="PANTHER" id="PTHR33112:SF13">
    <property type="entry name" value="HETEROKARYON INCOMPATIBILITY DOMAIN-CONTAINING PROTEIN"/>
    <property type="match status" value="1"/>
</dbReference>